<dbReference type="Proteomes" id="UP000034601">
    <property type="component" value="Unassembled WGS sequence"/>
</dbReference>
<evidence type="ECO:0000313" key="3">
    <source>
        <dbReference type="Proteomes" id="UP000034601"/>
    </source>
</evidence>
<dbReference type="AlphaFoldDB" id="A0A0G0X7E0"/>
<organism evidence="2 3">
    <name type="scientific">Candidatus Daviesbacteria bacterium GW2011_GWA2_40_9</name>
    <dbReference type="NCBI Taxonomy" id="1618424"/>
    <lineage>
        <taxon>Bacteria</taxon>
        <taxon>Candidatus Daviesiibacteriota</taxon>
    </lineage>
</organism>
<keyword evidence="1" id="KW-0472">Membrane</keyword>
<protein>
    <submittedName>
        <fullName evidence="2">Uncharacterized protein</fullName>
    </submittedName>
</protein>
<keyword evidence="1" id="KW-1133">Transmembrane helix</keyword>
<keyword evidence="1" id="KW-0812">Transmembrane</keyword>
<proteinExistence type="predicted"/>
<evidence type="ECO:0000256" key="1">
    <source>
        <dbReference type="SAM" id="Phobius"/>
    </source>
</evidence>
<dbReference type="EMBL" id="LCAB01000004">
    <property type="protein sequence ID" value="KKR83552.1"/>
    <property type="molecule type" value="Genomic_DNA"/>
</dbReference>
<accession>A0A0G0X7E0</accession>
<evidence type="ECO:0000313" key="2">
    <source>
        <dbReference type="EMBL" id="KKR83552.1"/>
    </source>
</evidence>
<feature type="transmembrane region" description="Helical" evidence="1">
    <location>
        <begin position="14"/>
        <end position="34"/>
    </location>
</feature>
<gene>
    <name evidence="2" type="ORF">UU29_C0004G0053</name>
</gene>
<comment type="caution">
    <text evidence="2">The sequence shown here is derived from an EMBL/GenBank/DDBJ whole genome shotgun (WGS) entry which is preliminary data.</text>
</comment>
<reference evidence="2 3" key="1">
    <citation type="journal article" date="2015" name="Nature">
        <title>rRNA introns, odd ribosomes, and small enigmatic genomes across a large radiation of phyla.</title>
        <authorList>
            <person name="Brown C.T."/>
            <person name="Hug L.A."/>
            <person name="Thomas B.C."/>
            <person name="Sharon I."/>
            <person name="Castelle C.J."/>
            <person name="Singh A."/>
            <person name="Wilkins M.J."/>
            <person name="Williams K.H."/>
            <person name="Banfield J.F."/>
        </authorList>
    </citation>
    <scope>NUCLEOTIDE SEQUENCE [LARGE SCALE GENOMIC DNA]</scope>
</reference>
<name>A0A0G0X7E0_9BACT</name>
<sequence length="340" mass="37819">MTLSQTTAVTRKGIVFFGIFLLLVTLSLIGYNLYKQYELAHRKPIEEKPEMRFGTLPKIKFPAQTVSSSNFTYSLDTTTGELPQVPKLLKVYFIPQTGISLMDADYAKQLAEKLGFPQGPQILATTEYKFTNDQDASLIINITTGNFHFQRQVIPTKDDPPQGSFPEKERLIGDFKQFLSSKDVLPPELQNGTGNVTYSGSGDEETAHLSLWPADIDKMTVITPQFTQGLVRATVTKHTLEANKYIDINFIFWPVDKASSSTYLLKLPAQAFSELKIGQGFVALEPDQPQVSISSVYLAYYQSESYSPYLQPVYVFDGPQFIALVPAIGASLTPTDATPK</sequence>